<name>A0ABQ3CAM9_9GAMM</name>
<evidence type="ECO:0000313" key="2">
    <source>
        <dbReference type="Proteomes" id="UP000643403"/>
    </source>
</evidence>
<dbReference type="EMBL" id="BMXY01000005">
    <property type="protein sequence ID" value="GGZ72367.1"/>
    <property type="molecule type" value="Genomic_DNA"/>
</dbReference>
<evidence type="ECO:0008006" key="3">
    <source>
        <dbReference type="Google" id="ProtNLM"/>
    </source>
</evidence>
<accession>A0ABQ3CAM9</accession>
<keyword evidence="2" id="KW-1185">Reference proteome</keyword>
<organism evidence="1 2">
    <name type="scientific">Cognatilysobacter xinjiangensis</name>
    <dbReference type="NCBI Taxonomy" id="546892"/>
    <lineage>
        <taxon>Bacteria</taxon>
        <taxon>Pseudomonadati</taxon>
        <taxon>Pseudomonadota</taxon>
        <taxon>Gammaproteobacteria</taxon>
        <taxon>Lysobacterales</taxon>
        <taxon>Lysobacteraceae</taxon>
        <taxon>Cognatilysobacter</taxon>
    </lineage>
</organism>
<proteinExistence type="predicted"/>
<gene>
    <name evidence="1" type="ORF">GCM10008101_28480</name>
</gene>
<protein>
    <recommendedName>
        <fullName evidence="3">Peptidylprolyl isomerase</fullName>
    </recommendedName>
</protein>
<evidence type="ECO:0000313" key="1">
    <source>
        <dbReference type="EMBL" id="GGZ72367.1"/>
    </source>
</evidence>
<reference evidence="2" key="1">
    <citation type="journal article" date="2019" name="Int. J. Syst. Evol. Microbiol.">
        <title>The Global Catalogue of Microorganisms (GCM) 10K type strain sequencing project: providing services to taxonomists for standard genome sequencing and annotation.</title>
        <authorList>
            <consortium name="The Broad Institute Genomics Platform"/>
            <consortium name="The Broad Institute Genome Sequencing Center for Infectious Disease"/>
            <person name="Wu L."/>
            <person name="Ma J."/>
        </authorList>
    </citation>
    <scope>NUCLEOTIDE SEQUENCE [LARGE SCALE GENOMIC DNA]</scope>
    <source>
        <strain evidence="2">KCTC 22558</strain>
    </source>
</reference>
<comment type="caution">
    <text evidence="1">The sequence shown here is derived from an EMBL/GenBank/DDBJ whole genome shotgun (WGS) entry which is preliminary data.</text>
</comment>
<dbReference type="Proteomes" id="UP000643403">
    <property type="component" value="Unassembled WGS sequence"/>
</dbReference>
<sequence length="103" mass="10847">MFRRSDQRGVTAGADIPVVGASWANGKRAVVARADCFLSLSFTGMAANERGGQTAGSICVPSGWNAAFPSAGAPVMFEVVLVPMEHPAPWAPLGRLLPPRVRR</sequence>